<dbReference type="PANTHER" id="PTHR24353:SF147">
    <property type="entry name" value="CGMP-DEPENDENT SERINE_THREONIN PROTEIN KINASE-RELATED"/>
    <property type="match status" value="1"/>
</dbReference>
<feature type="domain" description="Cyclic nucleotide-binding" evidence="11">
    <location>
        <begin position="108"/>
        <end position="224"/>
    </location>
</feature>
<dbReference type="InterPro" id="IPR018490">
    <property type="entry name" value="cNMP-bd_dom_sf"/>
</dbReference>
<dbReference type="InterPro" id="IPR018488">
    <property type="entry name" value="cNMP-bd_CS"/>
</dbReference>
<evidence type="ECO:0000256" key="4">
    <source>
        <dbReference type="ARBA" id="ARBA00022741"/>
    </source>
</evidence>
<dbReference type="InterPro" id="IPR008271">
    <property type="entry name" value="Ser/Thr_kinase_AS"/>
</dbReference>
<dbReference type="PROSITE" id="PS50011">
    <property type="entry name" value="PROTEIN_KINASE_DOM"/>
    <property type="match status" value="1"/>
</dbReference>
<evidence type="ECO:0000256" key="2">
    <source>
        <dbReference type="ARBA" id="ARBA00022535"/>
    </source>
</evidence>
<evidence type="ECO:0000256" key="7">
    <source>
        <dbReference type="ARBA" id="ARBA00022992"/>
    </source>
</evidence>
<evidence type="ECO:0000256" key="6">
    <source>
        <dbReference type="ARBA" id="ARBA00022840"/>
    </source>
</evidence>
<dbReference type="Pfam" id="PF00069">
    <property type="entry name" value="Pkinase"/>
    <property type="match status" value="1"/>
</dbReference>
<evidence type="ECO:0000256" key="5">
    <source>
        <dbReference type="ARBA" id="ARBA00022777"/>
    </source>
</evidence>
<dbReference type="InterPro" id="IPR000719">
    <property type="entry name" value="Prot_kinase_dom"/>
</dbReference>
<dbReference type="PROSITE" id="PS00107">
    <property type="entry name" value="PROTEIN_KINASE_ATP"/>
    <property type="match status" value="1"/>
</dbReference>
<evidence type="ECO:0000256" key="9">
    <source>
        <dbReference type="SAM" id="Phobius"/>
    </source>
</evidence>
<dbReference type="PROSITE" id="PS50042">
    <property type="entry name" value="CNMP_BINDING_3"/>
    <property type="match status" value="2"/>
</dbReference>
<dbReference type="InterPro" id="IPR011009">
    <property type="entry name" value="Kinase-like_dom_sf"/>
</dbReference>
<name>A0ABD3QBK9_9STRA</name>
<dbReference type="SMART" id="SM00220">
    <property type="entry name" value="S_TKc"/>
    <property type="match status" value="1"/>
</dbReference>
<keyword evidence="1" id="KW-0723">Serine/threonine-protein kinase</keyword>
<dbReference type="InterPro" id="IPR000595">
    <property type="entry name" value="cNMP-bd_dom"/>
</dbReference>
<feature type="binding site" evidence="8">
    <location>
        <position position="398"/>
    </location>
    <ligand>
        <name>ATP</name>
        <dbReference type="ChEBI" id="CHEBI:30616"/>
    </ligand>
</feature>
<protein>
    <recommendedName>
        <fullName evidence="14">cGMP-dependent protein kinase</fullName>
    </recommendedName>
</protein>
<keyword evidence="3" id="KW-0808">Transferase</keyword>
<keyword evidence="5" id="KW-0418">Kinase</keyword>
<dbReference type="EMBL" id="JALLAZ020000348">
    <property type="protein sequence ID" value="KAL3797452.1"/>
    <property type="molecule type" value="Genomic_DNA"/>
</dbReference>
<dbReference type="SMART" id="SM00100">
    <property type="entry name" value="cNMP"/>
    <property type="match status" value="2"/>
</dbReference>
<dbReference type="SUPFAM" id="SSF51206">
    <property type="entry name" value="cAMP-binding domain-like"/>
    <property type="match status" value="2"/>
</dbReference>
<evidence type="ECO:0000259" key="11">
    <source>
        <dbReference type="PROSITE" id="PS50042"/>
    </source>
</evidence>
<keyword evidence="13" id="KW-1185">Reference proteome</keyword>
<gene>
    <name evidence="12" type="ORF">ACHAW5_004471</name>
</gene>
<dbReference type="CDD" id="cd00038">
    <property type="entry name" value="CAP_ED"/>
    <property type="match status" value="2"/>
</dbReference>
<feature type="transmembrane region" description="Helical" evidence="9">
    <location>
        <begin position="541"/>
        <end position="574"/>
    </location>
</feature>
<dbReference type="GO" id="GO:0005524">
    <property type="term" value="F:ATP binding"/>
    <property type="evidence" value="ECO:0007669"/>
    <property type="project" value="UniProtKB-UniRule"/>
</dbReference>
<dbReference type="GO" id="GO:0030553">
    <property type="term" value="F:cGMP binding"/>
    <property type="evidence" value="ECO:0007669"/>
    <property type="project" value="UniProtKB-KW"/>
</dbReference>
<dbReference type="Pfam" id="PF00027">
    <property type="entry name" value="cNMP_binding"/>
    <property type="match status" value="2"/>
</dbReference>
<dbReference type="InterPro" id="IPR014710">
    <property type="entry name" value="RmlC-like_jellyroll"/>
</dbReference>
<sequence>MMSNGQSPDMEIIALMQSILSNKPLSCDDIQAAEDARRELKRIRELMQNFEQSDNSRESSTSDPDIVWKTGRNAIIAEENFNDYVKRNVVKGENIRDLIYDAVKTNVMFSVLTEDELEELIDIFEPCIFNAGDEIIRQGDIGDEFYVVERGTCIGTCMQMPGHRFELSSAFGEQALIYGSSRAVTITATMDGCKLWRIRRAWYRGVVGQHRQRLHMEKLSFLPMIKIENKLFRDIFEEDQLHTMAHLLTRQYYNKGDTILRQGEVGDFLSIVRSGEIGIYMREIPSNGPIAMQGKGYIFGERALLEDDVRPTTVVAASKLVVCWILTRGDFTRMFGNLQDIFDSTGPQRISRISTLAPTEPVVYTLQDLEILSTLGQGAFSKVKLVKAKDTGVHYALKIVENHKEKNALSEFQLLKELKHPNIAFMHCRMMDERYIYFLLDLLPGGEVKNILDRHVSNCEDWTRFYSASVILAYMEFYNHRVLYRDLKPENMLLDANGYCVLVDFGLSKVIDGPTYTFCGTPDYMAPELIRGTGYSWAVDYWALGILLVSLVLLRSFISCVIYSSSFTALFVLVRASIG</sequence>
<dbReference type="Proteomes" id="UP001530315">
    <property type="component" value="Unassembled WGS sequence"/>
</dbReference>
<dbReference type="Gene3D" id="1.10.510.10">
    <property type="entry name" value="Transferase(Phosphotransferase) domain 1"/>
    <property type="match status" value="1"/>
</dbReference>
<comment type="caution">
    <text evidence="12">The sequence shown here is derived from an EMBL/GenBank/DDBJ whole genome shotgun (WGS) entry which is preliminary data.</text>
</comment>
<feature type="domain" description="Protein kinase" evidence="10">
    <location>
        <begin position="369"/>
        <end position="579"/>
    </location>
</feature>
<keyword evidence="9" id="KW-1133">Transmembrane helix</keyword>
<organism evidence="12 13">
    <name type="scientific">Stephanodiscus triporus</name>
    <dbReference type="NCBI Taxonomy" id="2934178"/>
    <lineage>
        <taxon>Eukaryota</taxon>
        <taxon>Sar</taxon>
        <taxon>Stramenopiles</taxon>
        <taxon>Ochrophyta</taxon>
        <taxon>Bacillariophyta</taxon>
        <taxon>Coscinodiscophyceae</taxon>
        <taxon>Thalassiosirophycidae</taxon>
        <taxon>Stephanodiscales</taxon>
        <taxon>Stephanodiscaceae</taxon>
        <taxon>Stephanodiscus</taxon>
    </lineage>
</organism>
<dbReference type="PROSITE" id="PS00108">
    <property type="entry name" value="PROTEIN_KINASE_ST"/>
    <property type="match status" value="1"/>
</dbReference>
<dbReference type="PANTHER" id="PTHR24353">
    <property type="entry name" value="CYCLIC NUCLEOTIDE-DEPENDENT PROTEIN KINASE"/>
    <property type="match status" value="1"/>
</dbReference>
<evidence type="ECO:0000256" key="3">
    <source>
        <dbReference type="ARBA" id="ARBA00022679"/>
    </source>
</evidence>
<keyword evidence="9" id="KW-0812">Transmembrane</keyword>
<keyword evidence="9" id="KW-0472">Membrane</keyword>
<keyword evidence="6 8" id="KW-0067">ATP-binding</keyword>
<dbReference type="GO" id="GO:0004674">
    <property type="term" value="F:protein serine/threonine kinase activity"/>
    <property type="evidence" value="ECO:0007669"/>
    <property type="project" value="UniProtKB-KW"/>
</dbReference>
<dbReference type="AlphaFoldDB" id="A0ABD3QBK9"/>
<keyword evidence="7" id="KW-0142">cGMP-binding</keyword>
<keyword evidence="4 8" id="KW-0547">Nucleotide-binding</keyword>
<proteinExistence type="predicted"/>
<evidence type="ECO:0000256" key="1">
    <source>
        <dbReference type="ARBA" id="ARBA00022527"/>
    </source>
</evidence>
<dbReference type="PROSITE" id="PS00888">
    <property type="entry name" value="CNMP_BINDING_1"/>
    <property type="match status" value="1"/>
</dbReference>
<dbReference type="SUPFAM" id="SSF56112">
    <property type="entry name" value="Protein kinase-like (PK-like)"/>
    <property type="match status" value="1"/>
</dbReference>
<evidence type="ECO:0000313" key="12">
    <source>
        <dbReference type="EMBL" id="KAL3797452.1"/>
    </source>
</evidence>
<reference evidence="12 13" key="1">
    <citation type="submission" date="2024-10" db="EMBL/GenBank/DDBJ databases">
        <title>Updated reference genomes for cyclostephanoid diatoms.</title>
        <authorList>
            <person name="Roberts W.R."/>
            <person name="Alverson A.J."/>
        </authorList>
    </citation>
    <scope>NUCLEOTIDE SEQUENCE [LARGE SCALE GENOMIC DNA]</scope>
    <source>
        <strain evidence="12 13">AJA276-08</strain>
    </source>
</reference>
<dbReference type="Gene3D" id="2.60.120.10">
    <property type="entry name" value="Jelly Rolls"/>
    <property type="match status" value="2"/>
</dbReference>
<keyword evidence="2" id="KW-0140">cGMP</keyword>
<dbReference type="Gene3D" id="3.30.200.20">
    <property type="entry name" value="Phosphorylase Kinase, domain 1"/>
    <property type="match status" value="1"/>
</dbReference>
<evidence type="ECO:0000313" key="13">
    <source>
        <dbReference type="Proteomes" id="UP001530315"/>
    </source>
</evidence>
<evidence type="ECO:0008006" key="14">
    <source>
        <dbReference type="Google" id="ProtNLM"/>
    </source>
</evidence>
<dbReference type="PRINTS" id="PR00103">
    <property type="entry name" value="CAMPKINASE"/>
</dbReference>
<evidence type="ECO:0000259" key="10">
    <source>
        <dbReference type="PROSITE" id="PS50011"/>
    </source>
</evidence>
<dbReference type="InterPro" id="IPR017441">
    <property type="entry name" value="Protein_kinase_ATP_BS"/>
</dbReference>
<evidence type="ECO:0000256" key="8">
    <source>
        <dbReference type="PROSITE-ProRule" id="PRU10141"/>
    </source>
</evidence>
<feature type="domain" description="Cyclic nucleotide-binding" evidence="11">
    <location>
        <begin position="231"/>
        <end position="341"/>
    </location>
</feature>
<accession>A0ABD3QBK9</accession>